<dbReference type="AlphaFoldDB" id="A0A9P5ZD59"/>
<dbReference type="PRINTS" id="PR00081">
    <property type="entry name" value="GDHRDH"/>
</dbReference>
<protein>
    <submittedName>
        <fullName evidence="2">Short-chain dehydrogenase</fullName>
    </submittedName>
</protein>
<keyword evidence="3" id="KW-1185">Reference proteome</keyword>
<dbReference type="InterPro" id="IPR036291">
    <property type="entry name" value="NAD(P)-bd_dom_sf"/>
</dbReference>
<organism evidence="2 3">
    <name type="scientific">Pholiota conissans</name>
    <dbReference type="NCBI Taxonomy" id="109636"/>
    <lineage>
        <taxon>Eukaryota</taxon>
        <taxon>Fungi</taxon>
        <taxon>Dikarya</taxon>
        <taxon>Basidiomycota</taxon>
        <taxon>Agaricomycotina</taxon>
        <taxon>Agaricomycetes</taxon>
        <taxon>Agaricomycetidae</taxon>
        <taxon>Agaricales</taxon>
        <taxon>Agaricineae</taxon>
        <taxon>Strophariaceae</taxon>
        <taxon>Pholiota</taxon>
    </lineage>
</organism>
<dbReference type="InterPro" id="IPR002347">
    <property type="entry name" value="SDR_fam"/>
</dbReference>
<proteinExistence type="predicted"/>
<dbReference type="PANTHER" id="PTHR43157:SF31">
    <property type="entry name" value="PHOSPHATIDYLINOSITOL-GLYCAN BIOSYNTHESIS CLASS F PROTEIN"/>
    <property type="match status" value="1"/>
</dbReference>
<dbReference type="EMBL" id="MU155135">
    <property type="protein sequence ID" value="KAF9485524.1"/>
    <property type="molecule type" value="Genomic_DNA"/>
</dbReference>
<evidence type="ECO:0000313" key="3">
    <source>
        <dbReference type="Proteomes" id="UP000807469"/>
    </source>
</evidence>
<dbReference type="GO" id="GO:0016491">
    <property type="term" value="F:oxidoreductase activity"/>
    <property type="evidence" value="ECO:0007669"/>
    <property type="project" value="UniProtKB-KW"/>
</dbReference>
<dbReference type="Pfam" id="PF00106">
    <property type="entry name" value="adh_short"/>
    <property type="match status" value="1"/>
</dbReference>
<keyword evidence="1" id="KW-0560">Oxidoreductase</keyword>
<evidence type="ECO:0000256" key="1">
    <source>
        <dbReference type="ARBA" id="ARBA00023002"/>
    </source>
</evidence>
<sequence>MKFTITRFISEQWNPVPEVVQTSLEGKTVIVTGANNGIGFEAAKHFARMNPGRLIMACRSQQRGEEAVSNLKRETGYSNVELWMLDLASFASVQTFSERFNKEGGRLDILVENAGILPEKTFKLTDDGWEPVFQVNNLSTSLLALLLLPRLVETAQKYQTTPRLVIVSSEMHFVTTIDEAVLENDNPLAMFGSSEQYIQGALKTRYEDSKLLNVFFARALNEKIRHQALIINSVTPGYCYSSLRKNFSGLRAWVDWLMEKALARTAEEGSRQLIWAAVGGADDEEALRGAYISLAQIREPSDYVVERKDVQDKLWENLLDELIKIDASIQDIREEHFKQSAEA</sequence>
<reference evidence="2" key="1">
    <citation type="submission" date="2020-11" db="EMBL/GenBank/DDBJ databases">
        <authorList>
            <consortium name="DOE Joint Genome Institute"/>
            <person name="Ahrendt S."/>
            <person name="Riley R."/>
            <person name="Andreopoulos W."/>
            <person name="Labutti K."/>
            <person name="Pangilinan J."/>
            <person name="Ruiz-Duenas F.J."/>
            <person name="Barrasa J.M."/>
            <person name="Sanchez-Garcia M."/>
            <person name="Camarero S."/>
            <person name="Miyauchi S."/>
            <person name="Serrano A."/>
            <person name="Linde D."/>
            <person name="Babiker R."/>
            <person name="Drula E."/>
            <person name="Ayuso-Fernandez I."/>
            <person name="Pacheco R."/>
            <person name="Padilla G."/>
            <person name="Ferreira P."/>
            <person name="Barriuso J."/>
            <person name="Kellner H."/>
            <person name="Castanera R."/>
            <person name="Alfaro M."/>
            <person name="Ramirez L."/>
            <person name="Pisabarro A.G."/>
            <person name="Kuo A."/>
            <person name="Tritt A."/>
            <person name="Lipzen A."/>
            <person name="He G."/>
            <person name="Yan M."/>
            <person name="Ng V."/>
            <person name="Cullen D."/>
            <person name="Martin F."/>
            <person name="Rosso M.-N."/>
            <person name="Henrissat B."/>
            <person name="Hibbett D."/>
            <person name="Martinez A.T."/>
            <person name="Grigoriev I.V."/>
        </authorList>
    </citation>
    <scope>NUCLEOTIDE SEQUENCE</scope>
    <source>
        <strain evidence="2">CIRM-BRFM 674</strain>
    </source>
</reference>
<comment type="caution">
    <text evidence="2">The sequence shown here is derived from an EMBL/GenBank/DDBJ whole genome shotgun (WGS) entry which is preliminary data.</text>
</comment>
<dbReference type="OrthoDB" id="542013at2759"/>
<dbReference type="PANTHER" id="PTHR43157">
    <property type="entry name" value="PHOSPHATIDYLINOSITOL-GLYCAN BIOSYNTHESIS CLASS F PROTEIN-RELATED"/>
    <property type="match status" value="1"/>
</dbReference>
<dbReference type="Proteomes" id="UP000807469">
    <property type="component" value="Unassembled WGS sequence"/>
</dbReference>
<name>A0A9P5ZD59_9AGAR</name>
<evidence type="ECO:0000313" key="2">
    <source>
        <dbReference type="EMBL" id="KAF9485524.1"/>
    </source>
</evidence>
<dbReference type="SUPFAM" id="SSF51735">
    <property type="entry name" value="NAD(P)-binding Rossmann-fold domains"/>
    <property type="match status" value="1"/>
</dbReference>
<accession>A0A9P5ZD59</accession>
<dbReference type="Gene3D" id="3.40.50.720">
    <property type="entry name" value="NAD(P)-binding Rossmann-like Domain"/>
    <property type="match status" value="1"/>
</dbReference>
<gene>
    <name evidence="2" type="ORF">BDN70DRAFT_823704</name>
</gene>